<dbReference type="InterPro" id="IPR022234">
    <property type="entry name" value="DUF3759"/>
</dbReference>
<dbReference type="AlphaFoldDB" id="A0A816MZ28"/>
<protein>
    <submittedName>
        <fullName evidence="2">Uncharacterized protein</fullName>
    </submittedName>
</protein>
<sequence>MVASAAGFQAMSMYEGHVRRSGEPVSHHVMKEMLATFAAAEVDKIFETHDIDRINREKIKHEAVKKAHHHAHENYGEGGTFYP</sequence>
<comment type="caution">
    <text evidence="2">The sequence shown here is derived from an EMBL/GenBank/DDBJ whole genome shotgun (WGS) entry which is preliminary data.</text>
</comment>
<evidence type="ECO:0000256" key="1">
    <source>
        <dbReference type="SAM" id="MobiDB-lite"/>
    </source>
</evidence>
<proteinExistence type="predicted"/>
<dbReference type="Pfam" id="PF12585">
    <property type="entry name" value="DUF3759"/>
    <property type="match status" value="1"/>
</dbReference>
<evidence type="ECO:0000313" key="2">
    <source>
        <dbReference type="EMBL" id="CAF2014457.1"/>
    </source>
</evidence>
<reference evidence="2" key="1">
    <citation type="submission" date="2021-02" db="EMBL/GenBank/DDBJ databases">
        <authorList>
            <person name="Nowell W R."/>
        </authorList>
    </citation>
    <scope>NUCLEOTIDE SEQUENCE</scope>
</reference>
<organism evidence="2 3">
    <name type="scientific">Rotaria magnacalcarata</name>
    <dbReference type="NCBI Taxonomy" id="392030"/>
    <lineage>
        <taxon>Eukaryota</taxon>
        <taxon>Metazoa</taxon>
        <taxon>Spiralia</taxon>
        <taxon>Gnathifera</taxon>
        <taxon>Rotifera</taxon>
        <taxon>Eurotatoria</taxon>
        <taxon>Bdelloidea</taxon>
        <taxon>Philodinida</taxon>
        <taxon>Philodinidae</taxon>
        <taxon>Rotaria</taxon>
    </lineage>
</organism>
<name>A0A816MZ28_9BILA</name>
<dbReference type="Proteomes" id="UP000663824">
    <property type="component" value="Unassembled WGS sequence"/>
</dbReference>
<gene>
    <name evidence="2" type="ORF">MBJ925_LOCUS8888</name>
</gene>
<evidence type="ECO:0000313" key="3">
    <source>
        <dbReference type="Proteomes" id="UP000663824"/>
    </source>
</evidence>
<dbReference type="EMBL" id="CAJNRE010003271">
    <property type="protein sequence ID" value="CAF2014457.1"/>
    <property type="molecule type" value="Genomic_DNA"/>
</dbReference>
<accession>A0A816MZ28</accession>
<feature type="region of interest" description="Disordered" evidence="1">
    <location>
        <begin position="64"/>
        <end position="83"/>
    </location>
</feature>
<dbReference type="PANTHER" id="PTHR37450:SF1">
    <property type="entry name" value="CIPC PROTEIN"/>
    <property type="match status" value="1"/>
</dbReference>
<dbReference type="PANTHER" id="PTHR37450">
    <property type="entry name" value="CIPC PROTEIN"/>
    <property type="match status" value="1"/>
</dbReference>